<evidence type="ECO:0000256" key="3">
    <source>
        <dbReference type="ARBA" id="ARBA00022741"/>
    </source>
</evidence>
<organism evidence="11">
    <name type="scientific">marine sediment metagenome</name>
    <dbReference type="NCBI Taxonomy" id="412755"/>
    <lineage>
        <taxon>unclassified sequences</taxon>
        <taxon>metagenomes</taxon>
        <taxon>ecological metagenomes</taxon>
    </lineage>
</organism>
<keyword evidence="2" id="KW-0436">Ligase</keyword>
<dbReference type="AlphaFoldDB" id="X0TW93"/>
<dbReference type="GO" id="GO:0005737">
    <property type="term" value="C:cytoplasm"/>
    <property type="evidence" value="ECO:0007669"/>
    <property type="project" value="InterPro"/>
</dbReference>
<keyword evidence="6" id="KW-0030">Aminoacyl-tRNA synthetase</keyword>
<dbReference type="InterPro" id="IPR037118">
    <property type="entry name" value="Val-tRNA_synth_C_sf"/>
</dbReference>
<dbReference type="Pfam" id="PF10458">
    <property type="entry name" value="Val_tRNA-synt_C"/>
    <property type="match status" value="1"/>
</dbReference>
<dbReference type="EC" id="6.1.1.9" evidence="1"/>
<gene>
    <name evidence="11" type="ORF">S01H1_19945</name>
</gene>
<dbReference type="InterPro" id="IPR019499">
    <property type="entry name" value="Val-tRNA_synth_tRNA-bd"/>
</dbReference>
<dbReference type="GO" id="GO:0005524">
    <property type="term" value="F:ATP binding"/>
    <property type="evidence" value="ECO:0007669"/>
    <property type="project" value="UniProtKB-KW"/>
</dbReference>
<dbReference type="EMBL" id="BARS01010842">
    <property type="protein sequence ID" value="GAF97868.1"/>
    <property type="molecule type" value="Genomic_DNA"/>
</dbReference>
<keyword evidence="4" id="KW-0067">ATP-binding</keyword>
<evidence type="ECO:0000256" key="2">
    <source>
        <dbReference type="ARBA" id="ARBA00022598"/>
    </source>
</evidence>
<feature type="non-terminal residue" evidence="11">
    <location>
        <position position="1"/>
    </location>
</feature>
<comment type="caution">
    <text evidence="11">The sequence shown here is derived from an EMBL/GenBank/DDBJ whole genome shotgun (WGS) entry which is preliminary data.</text>
</comment>
<evidence type="ECO:0000256" key="6">
    <source>
        <dbReference type="ARBA" id="ARBA00023146"/>
    </source>
</evidence>
<keyword evidence="3" id="KW-0547">Nucleotide-binding</keyword>
<evidence type="ECO:0000256" key="8">
    <source>
        <dbReference type="ARBA" id="ARBA00047552"/>
    </source>
</evidence>
<comment type="catalytic activity">
    <reaction evidence="8">
        <text>tRNA(Val) + L-valine + ATP = L-valyl-tRNA(Val) + AMP + diphosphate</text>
        <dbReference type="Rhea" id="RHEA:10704"/>
        <dbReference type="Rhea" id="RHEA-COMP:9672"/>
        <dbReference type="Rhea" id="RHEA-COMP:9708"/>
        <dbReference type="ChEBI" id="CHEBI:30616"/>
        <dbReference type="ChEBI" id="CHEBI:33019"/>
        <dbReference type="ChEBI" id="CHEBI:57762"/>
        <dbReference type="ChEBI" id="CHEBI:78442"/>
        <dbReference type="ChEBI" id="CHEBI:78537"/>
        <dbReference type="ChEBI" id="CHEBI:456215"/>
        <dbReference type="EC" id="6.1.1.9"/>
    </reaction>
</comment>
<accession>X0TW93</accession>
<dbReference type="InterPro" id="IPR010978">
    <property type="entry name" value="tRNA-bd_arm"/>
</dbReference>
<keyword evidence="5" id="KW-0648">Protein biosynthesis</keyword>
<dbReference type="Gene3D" id="1.10.287.380">
    <property type="entry name" value="Valyl-tRNA synthetase, C-terminal domain"/>
    <property type="match status" value="1"/>
</dbReference>
<reference evidence="11" key="1">
    <citation type="journal article" date="2014" name="Front. Microbiol.">
        <title>High frequency of phylogenetically diverse reductive dehalogenase-homologous genes in deep subseafloor sedimentary metagenomes.</title>
        <authorList>
            <person name="Kawai M."/>
            <person name="Futagami T."/>
            <person name="Toyoda A."/>
            <person name="Takaki Y."/>
            <person name="Nishi S."/>
            <person name="Hori S."/>
            <person name="Arai W."/>
            <person name="Tsubouchi T."/>
            <person name="Morono Y."/>
            <person name="Uchiyama I."/>
            <person name="Ito T."/>
            <person name="Fujiyama A."/>
            <person name="Inagaki F."/>
            <person name="Takami H."/>
        </authorList>
    </citation>
    <scope>NUCLEOTIDE SEQUENCE</scope>
    <source>
        <strain evidence="11">Expedition CK06-06</strain>
    </source>
</reference>
<name>X0TW93_9ZZZZ</name>
<proteinExistence type="predicted"/>
<protein>
    <recommendedName>
        <fullName evidence="1">valine--tRNA ligase</fullName>
        <ecNumber evidence="1">6.1.1.9</ecNumber>
    </recommendedName>
    <alternativeName>
        <fullName evidence="7">Valyl-tRNA synthetase</fullName>
    </alternativeName>
</protein>
<evidence type="ECO:0000259" key="10">
    <source>
        <dbReference type="Pfam" id="PF10458"/>
    </source>
</evidence>
<evidence type="ECO:0000256" key="9">
    <source>
        <dbReference type="SAM" id="Coils"/>
    </source>
</evidence>
<evidence type="ECO:0000313" key="11">
    <source>
        <dbReference type="EMBL" id="GAF97868.1"/>
    </source>
</evidence>
<dbReference type="SUPFAM" id="SSF46589">
    <property type="entry name" value="tRNA-binding arm"/>
    <property type="match status" value="1"/>
</dbReference>
<evidence type="ECO:0000256" key="7">
    <source>
        <dbReference type="ARBA" id="ARBA00029936"/>
    </source>
</evidence>
<evidence type="ECO:0000256" key="5">
    <source>
        <dbReference type="ARBA" id="ARBA00022917"/>
    </source>
</evidence>
<feature type="coiled-coil region" evidence="9">
    <location>
        <begin position="17"/>
        <end position="44"/>
    </location>
</feature>
<evidence type="ECO:0000256" key="1">
    <source>
        <dbReference type="ARBA" id="ARBA00013169"/>
    </source>
</evidence>
<dbReference type="GO" id="GO:0006438">
    <property type="term" value="P:valyl-tRNA aminoacylation"/>
    <property type="evidence" value="ECO:0007669"/>
    <property type="project" value="InterPro"/>
</dbReference>
<evidence type="ECO:0000256" key="4">
    <source>
        <dbReference type="ARBA" id="ARBA00022840"/>
    </source>
</evidence>
<dbReference type="GO" id="GO:0004832">
    <property type="term" value="F:valine-tRNA ligase activity"/>
    <property type="evidence" value="ECO:0007669"/>
    <property type="project" value="UniProtKB-EC"/>
</dbReference>
<feature type="domain" description="Valyl-tRNA synthetase tRNA-binding arm" evidence="10">
    <location>
        <begin position="19"/>
        <end position="84"/>
    </location>
</feature>
<keyword evidence="9" id="KW-0175">Coiled coil</keyword>
<dbReference type="FunFam" id="1.10.287.380:FF:000001">
    <property type="entry name" value="Valine--tRNA ligase"/>
    <property type="match status" value="1"/>
</dbReference>
<sequence length="88" mass="10383">ASSLIEDVEIFIPLAELIDMDKEKKRLKANWQKLEKEILALEKRLSKPHFLEKAPPEIIKKEKEKREVLLHKSGRLKKRLEEIGSDLR</sequence>